<evidence type="ECO:0000313" key="4">
    <source>
        <dbReference type="Proteomes" id="UP001284601"/>
    </source>
</evidence>
<evidence type="ECO:0000313" key="3">
    <source>
        <dbReference type="EMBL" id="MDW5593748.1"/>
    </source>
</evidence>
<sequence length="366" mass="38873">MFRGARALTGAAACAVALAAAPGAAQAEVRHVYDAWFSAELLYDTTEASENGRVTRSTTSRIGVTGWLYGLKFIERRLITQRAAETLRILYSEADSHYVNGDDSPPDVNDCNDDSLTIGLAGVANPLRVFDPNAGPTTIGFTPVVAAAFAQTCTFGTGRFTLGIQPHTPGYLGADHLRAEIVVPQDQLGDDKIDLKFGRVRNTPRRCPGTFVEPDLRTCKTVLTGRMRLYSTYVDEGDELLAPPPAPAQRPTVDRGARRARATARCPSGCRYRIRIFLAPRAGRGRLGEGSAATAGPRANAAVAETVIASASGRLPAGRAVRTIDVAIPAAKRAEVIEAGGALVELSLDPPRGRTVTSTSFARARG</sequence>
<dbReference type="Proteomes" id="UP001284601">
    <property type="component" value="Unassembled WGS sequence"/>
</dbReference>
<feature type="region of interest" description="Disordered" evidence="1">
    <location>
        <begin position="240"/>
        <end position="260"/>
    </location>
</feature>
<proteinExistence type="predicted"/>
<dbReference type="RefSeq" id="WP_318596007.1">
    <property type="nucleotide sequence ID" value="NZ_JAWSTH010000008.1"/>
</dbReference>
<dbReference type="EMBL" id="JAWSTH010000008">
    <property type="protein sequence ID" value="MDW5593748.1"/>
    <property type="molecule type" value="Genomic_DNA"/>
</dbReference>
<reference evidence="3 4" key="2">
    <citation type="submission" date="2023-10" db="EMBL/GenBank/DDBJ databases">
        <authorList>
            <person name="Han X.F."/>
        </authorList>
    </citation>
    <scope>NUCLEOTIDE SEQUENCE [LARGE SCALE GENOMIC DNA]</scope>
    <source>
        <strain evidence="3 4">KCTC 39840</strain>
    </source>
</reference>
<organism evidence="3 4">
    <name type="scientific">Conexibacter stalactiti</name>
    <dbReference type="NCBI Taxonomy" id="1940611"/>
    <lineage>
        <taxon>Bacteria</taxon>
        <taxon>Bacillati</taxon>
        <taxon>Actinomycetota</taxon>
        <taxon>Thermoleophilia</taxon>
        <taxon>Solirubrobacterales</taxon>
        <taxon>Conexibacteraceae</taxon>
        <taxon>Conexibacter</taxon>
    </lineage>
</organism>
<name>A0ABU4HK97_9ACTN</name>
<keyword evidence="2" id="KW-0732">Signal</keyword>
<feature type="signal peptide" evidence="2">
    <location>
        <begin position="1"/>
        <end position="27"/>
    </location>
</feature>
<accession>A0ABU4HK97</accession>
<evidence type="ECO:0000256" key="1">
    <source>
        <dbReference type="SAM" id="MobiDB-lite"/>
    </source>
</evidence>
<evidence type="ECO:0000256" key="2">
    <source>
        <dbReference type="SAM" id="SignalP"/>
    </source>
</evidence>
<protein>
    <submittedName>
        <fullName evidence="3">Uncharacterized protein</fullName>
    </submittedName>
</protein>
<comment type="caution">
    <text evidence="3">The sequence shown here is derived from an EMBL/GenBank/DDBJ whole genome shotgun (WGS) entry which is preliminary data.</text>
</comment>
<gene>
    <name evidence="3" type="ORF">R7226_05350</name>
</gene>
<feature type="chain" id="PRO_5047219634" evidence="2">
    <location>
        <begin position="28"/>
        <end position="366"/>
    </location>
</feature>
<keyword evidence="4" id="KW-1185">Reference proteome</keyword>
<reference evidence="4" key="1">
    <citation type="submission" date="2023-07" db="EMBL/GenBank/DDBJ databases">
        <title>Conexibacter stalactiti sp. nov., isolated from stalactites in a lava cave and emended description of the genus Conexibacter.</title>
        <authorList>
            <person name="Lee S.D."/>
        </authorList>
    </citation>
    <scope>NUCLEOTIDE SEQUENCE [LARGE SCALE GENOMIC DNA]</scope>
    <source>
        <strain evidence="4">KCTC 39840</strain>
    </source>
</reference>